<feature type="domain" description="FAD-binding PCMH-type" evidence="3">
    <location>
        <begin position="12"/>
        <end position="176"/>
    </location>
</feature>
<dbReference type="PANTHER" id="PTHR43762:SF1">
    <property type="entry name" value="D-ARABINONO-1,4-LACTONE OXIDASE"/>
    <property type="match status" value="1"/>
</dbReference>
<organism evidence="4 5">
    <name type="scientific">Acidiferrimicrobium australe</name>
    <dbReference type="NCBI Taxonomy" id="2664430"/>
    <lineage>
        <taxon>Bacteria</taxon>
        <taxon>Bacillati</taxon>
        <taxon>Actinomycetota</taxon>
        <taxon>Acidimicrobiia</taxon>
        <taxon>Acidimicrobiales</taxon>
        <taxon>Acidimicrobiaceae</taxon>
        <taxon>Acidiferrimicrobium</taxon>
    </lineage>
</organism>
<accession>A0ABW9QUI2</accession>
<proteinExistence type="predicted"/>
<protein>
    <submittedName>
        <fullName evidence="4">FAD-binding protein</fullName>
    </submittedName>
</protein>
<evidence type="ECO:0000259" key="3">
    <source>
        <dbReference type="PROSITE" id="PS51387"/>
    </source>
</evidence>
<feature type="region of interest" description="Disordered" evidence="2">
    <location>
        <begin position="233"/>
        <end position="259"/>
    </location>
</feature>
<dbReference type="PANTHER" id="PTHR43762">
    <property type="entry name" value="L-GULONOLACTONE OXIDASE"/>
    <property type="match status" value="1"/>
</dbReference>
<name>A0ABW9QUI2_9ACTN</name>
<dbReference type="InterPro" id="IPR036318">
    <property type="entry name" value="FAD-bd_PCMH-like_sf"/>
</dbReference>
<keyword evidence="5" id="KW-1185">Reference proteome</keyword>
<dbReference type="Gene3D" id="3.30.43.10">
    <property type="entry name" value="Uridine Diphospho-n-acetylenolpyruvylglucosamine Reductase, domain 2"/>
    <property type="match status" value="1"/>
</dbReference>
<evidence type="ECO:0000313" key="4">
    <source>
        <dbReference type="EMBL" id="MST33103.1"/>
    </source>
</evidence>
<dbReference type="Gene3D" id="3.30.465.10">
    <property type="match status" value="1"/>
</dbReference>
<dbReference type="Gene3D" id="3.30.70.2530">
    <property type="match status" value="1"/>
</dbReference>
<sequence length="259" mass="26352">MTTGRANWAGNVRFGAAELAAPESVPELQELVAGRRRVHALGAGHSFTPIADTDGTLVSLHRLAGGVRVSEDARRAWVPAGATYARVAAGLHAQGWALHNLASVPHVTVAGACATGTHGSGPANPGLAAAVTALELVHADGTLATIRRGDDRFPAVVVGLGALGIVTAVELAVEPAYEVTQEVWLDVPLARVQARLADVLGAGDSVSLFTGWSTPDSIDQVWVKRRVAVRGDPRAGSGAGPTSGAGVAAEVGELAGGRR</sequence>
<dbReference type="InterPro" id="IPR016167">
    <property type="entry name" value="FAD-bd_PCMH_sub1"/>
</dbReference>
<dbReference type="SUPFAM" id="SSF56176">
    <property type="entry name" value="FAD-binding/transporter-associated domain-like"/>
    <property type="match status" value="1"/>
</dbReference>
<dbReference type="Proteomes" id="UP000437736">
    <property type="component" value="Unassembled WGS sequence"/>
</dbReference>
<dbReference type="InterPro" id="IPR010031">
    <property type="entry name" value="FAD_lactone_oxidase-like"/>
</dbReference>
<evidence type="ECO:0000256" key="2">
    <source>
        <dbReference type="SAM" id="MobiDB-lite"/>
    </source>
</evidence>
<dbReference type="InterPro" id="IPR016166">
    <property type="entry name" value="FAD-bd_PCMH"/>
</dbReference>
<dbReference type="PROSITE" id="PS51387">
    <property type="entry name" value="FAD_PCMH"/>
    <property type="match status" value="1"/>
</dbReference>
<comment type="caution">
    <text evidence="4">The sequence shown here is derived from an EMBL/GenBank/DDBJ whole genome shotgun (WGS) entry which is preliminary data.</text>
</comment>
<evidence type="ECO:0000313" key="5">
    <source>
        <dbReference type="Proteomes" id="UP000437736"/>
    </source>
</evidence>
<feature type="non-terminal residue" evidence="4">
    <location>
        <position position="259"/>
    </location>
</feature>
<dbReference type="InterPro" id="IPR016169">
    <property type="entry name" value="FAD-bd_PCMH_sub2"/>
</dbReference>
<dbReference type="Pfam" id="PF01565">
    <property type="entry name" value="FAD_binding_4"/>
    <property type="match status" value="1"/>
</dbReference>
<gene>
    <name evidence="4" type="ORF">GHK86_10275</name>
</gene>
<dbReference type="EMBL" id="WJHE01000486">
    <property type="protein sequence ID" value="MST33103.1"/>
    <property type="molecule type" value="Genomic_DNA"/>
</dbReference>
<evidence type="ECO:0000256" key="1">
    <source>
        <dbReference type="ARBA" id="ARBA00023002"/>
    </source>
</evidence>
<feature type="compositionally biased region" description="Low complexity" evidence="2">
    <location>
        <begin position="244"/>
        <end position="253"/>
    </location>
</feature>
<reference evidence="4 5" key="1">
    <citation type="submission" date="2019-11" db="EMBL/GenBank/DDBJ databases">
        <title>Acidiferrimicrobium australis gen. nov., sp. nov., an acidophilic and obligately heterotrophic, member of the Actinobacteria that catalyses dissimilatory oxido- reduction of iron isolated from metal-rich acidic water in Chile.</title>
        <authorList>
            <person name="Gonzalez D."/>
            <person name="Huber K."/>
            <person name="Hedrich S."/>
            <person name="Rojas-Villalobos C."/>
            <person name="Quatrini R."/>
            <person name="Dinamarca M.A."/>
            <person name="Schwarz A."/>
            <person name="Canales C."/>
            <person name="Nancucheo I."/>
        </authorList>
    </citation>
    <scope>NUCLEOTIDE SEQUENCE [LARGE SCALE GENOMIC DNA]</scope>
    <source>
        <strain evidence="4 5">USS-CCA1</strain>
    </source>
</reference>
<keyword evidence="1" id="KW-0560">Oxidoreductase</keyword>
<dbReference type="InterPro" id="IPR006094">
    <property type="entry name" value="Oxid_FAD_bind_N"/>
</dbReference>